<evidence type="ECO:0000256" key="2">
    <source>
        <dbReference type="SAM" id="MobiDB-lite"/>
    </source>
</evidence>
<feature type="coiled-coil region" evidence="1">
    <location>
        <begin position="32"/>
        <end position="69"/>
    </location>
</feature>
<feature type="transmembrane region" description="Helical" evidence="3">
    <location>
        <begin position="6"/>
        <end position="24"/>
    </location>
</feature>
<feature type="region of interest" description="Disordered" evidence="2">
    <location>
        <begin position="87"/>
        <end position="147"/>
    </location>
</feature>
<dbReference type="Proteomes" id="UP000046155">
    <property type="component" value="Unassembled WGS sequence"/>
</dbReference>
<accession>A0A0B7MBC7</accession>
<keyword evidence="1" id="KW-0175">Coiled coil</keyword>
<keyword evidence="3" id="KW-0472">Membrane</keyword>
<feature type="compositionally biased region" description="Basic and acidic residues" evidence="2">
    <location>
        <begin position="136"/>
        <end position="147"/>
    </location>
</feature>
<name>A0A0B7MBC7_9FIRM</name>
<evidence type="ECO:0000256" key="1">
    <source>
        <dbReference type="SAM" id="Coils"/>
    </source>
</evidence>
<gene>
    <name evidence="4" type="ORF">SSCH_100048</name>
</gene>
<evidence type="ECO:0008006" key="6">
    <source>
        <dbReference type="Google" id="ProtNLM"/>
    </source>
</evidence>
<evidence type="ECO:0000313" key="4">
    <source>
        <dbReference type="EMBL" id="CEO87360.1"/>
    </source>
</evidence>
<dbReference type="AlphaFoldDB" id="A0A0B7MBC7"/>
<dbReference type="OrthoDB" id="2112529at2"/>
<reference evidence="5" key="1">
    <citation type="submission" date="2015-01" db="EMBL/GenBank/DDBJ databases">
        <authorList>
            <person name="Manzoor Shahid"/>
            <person name="Zubair Saima"/>
        </authorList>
    </citation>
    <scope>NUCLEOTIDE SEQUENCE [LARGE SCALE GENOMIC DNA]</scope>
    <source>
        <strain evidence="5">Sp3</strain>
    </source>
</reference>
<proteinExistence type="predicted"/>
<sequence length="187" mass="21439">MEPILIILSLLTISIITLVFVVVWRDRRDLKLRQITGEIEKVEELLKEMDQYKKEIKEMLATAKKQTDQAVSRVDNQVKQVRDSVVKLEQHVHSGSKDSRDSGRDKARQQKYSGRGKPRNPNKKGQTTPPPPSKGGEQDQRINDGEKFAKMVKMADEGLNTQEIAKRLNIGRKEVELVLQLKRKQIS</sequence>
<dbReference type="RefSeq" id="WP_044663737.1">
    <property type="nucleotide sequence ID" value="NZ_CDRZ01000002.1"/>
</dbReference>
<keyword evidence="3" id="KW-0812">Transmembrane</keyword>
<keyword evidence="5" id="KW-1185">Reference proteome</keyword>
<dbReference type="EMBL" id="CDRZ01000002">
    <property type="protein sequence ID" value="CEO87360.1"/>
    <property type="molecule type" value="Genomic_DNA"/>
</dbReference>
<feature type="compositionally biased region" description="Basic and acidic residues" evidence="2">
    <location>
        <begin position="87"/>
        <end position="108"/>
    </location>
</feature>
<organism evidence="4 5">
    <name type="scientific">Syntrophaceticus schinkii</name>
    <dbReference type="NCBI Taxonomy" id="499207"/>
    <lineage>
        <taxon>Bacteria</taxon>
        <taxon>Bacillati</taxon>
        <taxon>Bacillota</taxon>
        <taxon>Clostridia</taxon>
        <taxon>Thermoanaerobacterales</taxon>
        <taxon>Thermoanaerobacterales Family III. Incertae Sedis</taxon>
        <taxon>Syntrophaceticus</taxon>
    </lineage>
</organism>
<protein>
    <recommendedName>
        <fullName evidence="6">DUF2802 domain-containing protein</fullName>
    </recommendedName>
</protein>
<evidence type="ECO:0000256" key="3">
    <source>
        <dbReference type="SAM" id="Phobius"/>
    </source>
</evidence>
<keyword evidence="3" id="KW-1133">Transmembrane helix</keyword>
<evidence type="ECO:0000313" key="5">
    <source>
        <dbReference type="Proteomes" id="UP000046155"/>
    </source>
</evidence>